<dbReference type="AlphaFoldDB" id="A0A149W0B2"/>
<sequence length="231" mass="24456">MRKNWSLWLMLGVLPMTQGCVPLMATGAVGTGLVAQDRRTTGAELDDEDIQLHMSEVISRKYGSDVNVNASSFNRNLLLTGQVPDEATRSNVDAMAHKLTNVRQVIDDIRIGPPSSLAQRAEDAYLTTKVNTRFITDNGSKFSPLQVSVTSSGEVVYLMGLVTQGEGDAAAKLASTTSGVKKVVKVFEYSTATPANEATSAVKAENGPPAPVQAPAPVEEGLPATTQPVSP</sequence>
<dbReference type="InterPro" id="IPR051686">
    <property type="entry name" value="Lipoprotein_DolP"/>
</dbReference>
<evidence type="ECO:0000256" key="1">
    <source>
        <dbReference type="SAM" id="MobiDB-lite"/>
    </source>
</evidence>
<dbReference type="PATRIC" id="fig|1789004.3.peg.561"/>
<dbReference type="Gene3D" id="3.40.1520.20">
    <property type="match status" value="1"/>
</dbReference>
<dbReference type="PROSITE" id="PS50914">
    <property type="entry name" value="BON"/>
    <property type="match status" value="2"/>
</dbReference>
<dbReference type="PROSITE" id="PS51257">
    <property type="entry name" value="PROKAR_LIPOPROTEIN"/>
    <property type="match status" value="1"/>
</dbReference>
<gene>
    <name evidence="3" type="ORF">FEMY_05620</name>
</gene>
<evidence type="ECO:0000259" key="2">
    <source>
        <dbReference type="PROSITE" id="PS50914"/>
    </source>
</evidence>
<dbReference type="RefSeq" id="WP_062187533.1">
    <property type="nucleotide sequence ID" value="NZ_CP149478.1"/>
</dbReference>
<evidence type="ECO:0000313" key="3">
    <source>
        <dbReference type="EMBL" id="KXW58880.1"/>
    </source>
</evidence>
<dbReference type="Pfam" id="PF04972">
    <property type="entry name" value="BON"/>
    <property type="match status" value="2"/>
</dbReference>
<accession>A0A149W0B2</accession>
<proteinExistence type="predicted"/>
<keyword evidence="4" id="KW-1185">Reference proteome</keyword>
<dbReference type="OrthoDB" id="5294487at2"/>
<dbReference type="PANTHER" id="PTHR34606">
    <property type="entry name" value="BON DOMAIN-CONTAINING PROTEIN"/>
    <property type="match status" value="1"/>
</dbReference>
<feature type="domain" description="BON" evidence="2">
    <location>
        <begin position="46"/>
        <end position="113"/>
    </location>
</feature>
<reference evidence="3 4" key="1">
    <citation type="submission" date="2016-01" db="EMBL/GenBank/DDBJ databases">
        <title>Genome sequence of the acidophilic iron oxidising Ferrovum strain Z-31.</title>
        <authorList>
            <person name="Poehlein A."/>
            <person name="Ullrich S.R."/>
            <person name="Schloemann M."/>
            <person name="Muehling M."/>
            <person name="Daniel R."/>
        </authorList>
    </citation>
    <scope>NUCLEOTIDE SEQUENCE [LARGE SCALE GENOMIC DNA]</scope>
    <source>
        <strain evidence="3 4">Z-31</strain>
    </source>
</reference>
<name>A0A149W0B2_9PROT</name>
<protein>
    <submittedName>
        <fullName evidence="3">Outer membrane lipoprotein</fullName>
    </submittedName>
</protein>
<dbReference type="InterPro" id="IPR007055">
    <property type="entry name" value="BON_dom"/>
</dbReference>
<dbReference type="PANTHER" id="PTHR34606:SF4">
    <property type="entry name" value="OUTER MEMBRANE LIPOPROTEIN DOLP"/>
    <property type="match status" value="1"/>
</dbReference>
<comment type="caution">
    <text evidence="3">The sequence shown here is derived from an EMBL/GenBank/DDBJ whole genome shotgun (WGS) entry which is preliminary data.</text>
</comment>
<organism evidence="3 4">
    <name type="scientific">Ferrovum myxofaciens</name>
    <dbReference type="NCBI Taxonomy" id="416213"/>
    <lineage>
        <taxon>Bacteria</taxon>
        <taxon>Pseudomonadati</taxon>
        <taxon>Pseudomonadota</taxon>
        <taxon>Betaproteobacteria</taxon>
        <taxon>Ferrovales</taxon>
        <taxon>Ferrovaceae</taxon>
        <taxon>Ferrovum</taxon>
    </lineage>
</organism>
<feature type="domain" description="BON" evidence="2">
    <location>
        <begin position="122"/>
        <end position="191"/>
    </location>
</feature>
<dbReference type="EMBL" id="LRRD01000008">
    <property type="protein sequence ID" value="KXW58880.1"/>
    <property type="molecule type" value="Genomic_DNA"/>
</dbReference>
<dbReference type="STRING" id="1789004.FEMY_05620"/>
<dbReference type="Proteomes" id="UP000075653">
    <property type="component" value="Unassembled WGS sequence"/>
</dbReference>
<feature type="region of interest" description="Disordered" evidence="1">
    <location>
        <begin position="195"/>
        <end position="231"/>
    </location>
</feature>
<evidence type="ECO:0000313" key="4">
    <source>
        <dbReference type="Proteomes" id="UP000075653"/>
    </source>
</evidence>
<keyword evidence="3" id="KW-0449">Lipoprotein</keyword>